<organism evidence="1 2">
    <name type="scientific">Ladona fulva</name>
    <name type="common">Scarce chaser dragonfly</name>
    <name type="synonym">Libellula fulva</name>
    <dbReference type="NCBI Taxonomy" id="123851"/>
    <lineage>
        <taxon>Eukaryota</taxon>
        <taxon>Metazoa</taxon>
        <taxon>Ecdysozoa</taxon>
        <taxon>Arthropoda</taxon>
        <taxon>Hexapoda</taxon>
        <taxon>Insecta</taxon>
        <taxon>Pterygota</taxon>
        <taxon>Palaeoptera</taxon>
        <taxon>Odonata</taxon>
        <taxon>Epiprocta</taxon>
        <taxon>Anisoptera</taxon>
        <taxon>Libelluloidea</taxon>
        <taxon>Libellulidae</taxon>
        <taxon>Ladona</taxon>
    </lineage>
</organism>
<comment type="caution">
    <text evidence="1">The sequence shown here is derived from an EMBL/GenBank/DDBJ whole genome shotgun (WGS) entry which is preliminary data.</text>
</comment>
<feature type="non-terminal residue" evidence="1">
    <location>
        <position position="124"/>
    </location>
</feature>
<dbReference type="EMBL" id="KZ308434">
    <property type="protein sequence ID" value="KAG8229541.1"/>
    <property type="molecule type" value="Genomic_DNA"/>
</dbReference>
<dbReference type="OrthoDB" id="6615090at2759"/>
<accession>A0A8K0K8C0</accession>
<protein>
    <submittedName>
        <fullName evidence="1">Uncharacterized protein</fullName>
    </submittedName>
</protein>
<reference evidence="1" key="1">
    <citation type="submission" date="2013-04" db="EMBL/GenBank/DDBJ databases">
        <authorList>
            <person name="Qu J."/>
            <person name="Murali S.C."/>
            <person name="Bandaranaike D."/>
            <person name="Bellair M."/>
            <person name="Blankenburg K."/>
            <person name="Chao H."/>
            <person name="Dinh H."/>
            <person name="Doddapaneni H."/>
            <person name="Downs B."/>
            <person name="Dugan-Rocha S."/>
            <person name="Elkadiri S."/>
            <person name="Gnanaolivu R.D."/>
            <person name="Hernandez B."/>
            <person name="Javaid M."/>
            <person name="Jayaseelan J.C."/>
            <person name="Lee S."/>
            <person name="Li M."/>
            <person name="Ming W."/>
            <person name="Munidasa M."/>
            <person name="Muniz J."/>
            <person name="Nguyen L."/>
            <person name="Ongeri F."/>
            <person name="Osuji N."/>
            <person name="Pu L.-L."/>
            <person name="Puazo M."/>
            <person name="Qu C."/>
            <person name="Quiroz J."/>
            <person name="Raj R."/>
            <person name="Weissenberger G."/>
            <person name="Xin Y."/>
            <person name="Zou X."/>
            <person name="Han Y."/>
            <person name="Richards S."/>
            <person name="Worley K."/>
            <person name="Muzny D."/>
            <person name="Gibbs R."/>
        </authorList>
    </citation>
    <scope>NUCLEOTIDE SEQUENCE</scope>
    <source>
        <strain evidence="1">Sampled in the wild</strain>
    </source>
</reference>
<evidence type="ECO:0000313" key="1">
    <source>
        <dbReference type="EMBL" id="KAG8229541.1"/>
    </source>
</evidence>
<evidence type="ECO:0000313" key="2">
    <source>
        <dbReference type="Proteomes" id="UP000792457"/>
    </source>
</evidence>
<dbReference type="AlphaFoldDB" id="A0A8K0K8C0"/>
<gene>
    <name evidence="1" type="ORF">J437_LFUL009015</name>
</gene>
<reference evidence="1" key="2">
    <citation type="submission" date="2017-10" db="EMBL/GenBank/DDBJ databases">
        <title>Ladona fulva Genome sequencing and assembly.</title>
        <authorList>
            <person name="Murali S."/>
            <person name="Richards S."/>
            <person name="Bandaranaike D."/>
            <person name="Bellair M."/>
            <person name="Blankenburg K."/>
            <person name="Chao H."/>
            <person name="Dinh H."/>
            <person name="Doddapaneni H."/>
            <person name="Dugan-Rocha S."/>
            <person name="Elkadiri S."/>
            <person name="Gnanaolivu R."/>
            <person name="Hernandez B."/>
            <person name="Skinner E."/>
            <person name="Javaid M."/>
            <person name="Lee S."/>
            <person name="Li M."/>
            <person name="Ming W."/>
            <person name="Munidasa M."/>
            <person name="Muniz J."/>
            <person name="Nguyen L."/>
            <person name="Hughes D."/>
            <person name="Osuji N."/>
            <person name="Pu L.-L."/>
            <person name="Puazo M."/>
            <person name="Qu C."/>
            <person name="Quiroz J."/>
            <person name="Raj R."/>
            <person name="Weissenberger G."/>
            <person name="Xin Y."/>
            <person name="Zou X."/>
            <person name="Han Y."/>
            <person name="Worley K."/>
            <person name="Muzny D."/>
            <person name="Gibbs R."/>
        </authorList>
    </citation>
    <scope>NUCLEOTIDE SEQUENCE</scope>
    <source>
        <strain evidence="1">Sampled in the wild</strain>
    </source>
</reference>
<proteinExistence type="predicted"/>
<dbReference type="Proteomes" id="UP000792457">
    <property type="component" value="Unassembled WGS sequence"/>
</dbReference>
<sequence>STSDFQNIHGFKYLYCSLVCSIVYASYVRSPYQATNQTILENIQRKFIRLLAIKLHYPADSIPYIDIGLLSLQQRRNLNELLFLYRLVHSIIDCPYILQTVNFNVPPPKIRSKNIYKVTFYNND</sequence>
<keyword evidence="2" id="KW-1185">Reference proteome</keyword>
<name>A0A8K0K8C0_LADFU</name>